<evidence type="ECO:0000259" key="1">
    <source>
        <dbReference type="Pfam" id="PF24606"/>
    </source>
</evidence>
<dbReference type="InterPro" id="IPR055401">
    <property type="entry name" value="CEMIP_beta-hel_dom"/>
</dbReference>
<dbReference type="OMA" id="PECAANQ"/>
<sequence>MYSVTEDTPATADKVFTTNDGIEFKVSAASWWANGDKHLEMSVDAVAPDTVISLTDDVTSWQPGDVIVLASTDYNMEQAEEFQLVNCPECSSNQVKIAGKPLYTHYGEISGGVDMRGEVGLLTRNVVITSETEDGCYGNHFCQYFDYDTFGGHLMILGGFTDVHLSGVELTKMGQQVMGRYPVHFHMAGDVDEVGGYTRPAYLDGLSIHHCFSRCVTIHGTHGLLVKDTVGYDTLGHCYFLEDGVEQRNTLDHNLGLVTRPGALLPTDRDATMCRGIRTGVYGDYIPQNNECLSVSTFWIAHPNNNLINNAAAGSVHFGIWYLFHHEPTGISQGALPPGQAEHTPLGKFYNNRAHSNFNQGLRVDNGVKTTPASARNPAEFLSRSSGIKYVLHPYCSC</sequence>
<protein>
    <submittedName>
        <fullName evidence="3">Cell surface hyaluronidase-like</fullName>
    </submittedName>
</protein>
<name>A0A9J7NB30_BRAFL</name>
<dbReference type="PANTHER" id="PTHR15535">
    <property type="entry name" value="TRANSMEMBRANE PROTEIN 2-RELATED"/>
    <property type="match status" value="1"/>
</dbReference>
<keyword evidence="2" id="KW-1185">Reference proteome</keyword>
<dbReference type="SUPFAM" id="SSF51126">
    <property type="entry name" value="Pectin lyase-like"/>
    <property type="match status" value="1"/>
</dbReference>
<evidence type="ECO:0000313" key="2">
    <source>
        <dbReference type="Proteomes" id="UP000001554"/>
    </source>
</evidence>
<dbReference type="InterPro" id="IPR011050">
    <property type="entry name" value="Pectin_lyase_fold/virulence"/>
</dbReference>
<dbReference type="PANTHER" id="PTHR15535:SF17">
    <property type="entry name" value="TRANSMEMBRANE PROTEIN"/>
    <property type="match status" value="1"/>
</dbReference>
<dbReference type="InterPro" id="IPR052252">
    <property type="entry name" value="CEMIP/CEMIP2"/>
</dbReference>
<dbReference type="GeneID" id="118432225"/>
<dbReference type="Proteomes" id="UP000001554">
    <property type="component" value="Chromosome 15"/>
</dbReference>
<dbReference type="OrthoDB" id="120976at2759"/>
<gene>
    <name evidence="3" type="primary">LOC118432225</name>
</gene>
<feature type="domain" description="CEMIP beta-helix" evidence="1">
    <location>
        <begin position="149"/>
        <end position="362"/>
    </location>
</feature>
<dbReference type="Pfam" id="PF24606">
    <property type="entry name" value="CEMIP_beta-hel"/>
    <property type="match status" value="1"/>
</dbReference>
<dbReference type="AlphaFoldDB" id="A0A9J7NB30"/>
<dbReference type="RefSeq" id="XP_035699647.1">
    <property type="nucleotide sequence ID" value="XM_035843754.1"/>
</dbReference>
<organism evidence="2 3">
    <name type="scientific">Branchiostoma floridae</name>
    <name type="common">Florida lancelet</name>
    <name type="synonym">Amphioxus</name>
    <dbReference type="NCBI Taxonomy" id="7739"/>
    <lineage>
        <taxon>Eukaryota</taxon>
        <taxon>Metazoa</taxon>
        <taxon>Chordata</taxon>
        <taxon>Cephalochordata</taxon>
        <taxon>Leptocardii</taxon>
        <taxon>Amphioxiformes</taxon>
        <taxon>Branchiostomatidae</taxon>
        <taxon>Branchiostoma</taxon>
    </lineage>
</organism>
<dbReference type="KEGG" id="bfo:118432225"/>
<reference evidence="3" key="2">
    <citation type="submission" date="2025-08" db="UniProtKB">
        <authorList>
            <consortium name="RefSeq"/>
        </authorList>
    </citation>
    <scope>IDENTIFICATION</scope>
    <source>
        <strain evidence="3">S238N-H82</strain>
        <tissue evidence="3">Testes</tissue>
    </source>
</reference>
<reference evidence="2" key="1">
    <citation type="journal article" date="2020" name="Nat. Ecol. Evol.">
        <title>Deeply conserved synteny resolves early events in vertebrate evolution.</title>
        <authorList>
            <person name="Simakov O."/>
            <person name="Marletaz F."/>
            <person name="Yue J.X."/>
            <person name="O'Connell B."/>
            <person name="Jenkins J."/>
            <person name="Brandt A."/>
            <person name="Calef R."/>
            <person name="Tung C.H."/>
            <person name="Huang T.K."/>
            <person name="Schmutz J."/>
            <person name="Satoh N."/>
            <person name="Yu J.K."/>
            <person name="Putnam N.H."/>
            <person name="Green R.E."/>
            <person name="Rokhsar D.S."/>
        </authorList>
    </citation>
    <scope>NUCLEOTIDE SEQUENCE [LARGE SCALE GENOMIC DNA]</scope>
    <source>
        <strain evidence="2">S238N-H82</strain>
    </source>
</reference>
<evidence type="ECO:0000313" key="3">
    <source>
        <dbReference type="RefSeq" id="XP_035699647.1"/>
    </source>
</evidence>
<proteinExistence type="predicted"/>
<accession>A0A9J7NB30</accession>